<evidence type="ECO:0000256" key="1">
    <source>
        <dbReference type="SAM" id="MobiDB-lite"/>
    </source>
</evidence>
<gene>
    <name evidence="4" type="ORF">HMPREF0299_7418</name>
</gene>
<feature type="compositionally biased region" description="Basic and acidic residues" evidence="1">
    <location>
        <begin position="73"/>
        <end position="86"/>
    </location>
</feature>
<dbReference type="Pfam" id="PF13672">
    <property type="entry name" value="PP2C_2"/>
    <property type="match status" value="1"/>
</dbReference>
<feature type="compositionally biased region" description="Polar residues" evidence="1">
    <location>
        <begin position="98"/>
        <end position="123"/>
    </location>
</feature>
<keyword evidence="2" id="KW-0812">Transmembrane</keyword>
<dbReference type="InterPro" id="IPR036457">
    <property type="entry name" value="PPM-type-like_dom_sf"/>
</dbReference>
<proteinExistence type="predicted"/>
<dbReference type="STRING" id="553207.HMPREF0299_7418"/>
<dbReference type="eggNOG" id="COG0631">
    <property type="taxonomic scope" value="Bacteria"/>
</dbReference>
<accession>E0DEM2</accession>
<dbReference type="AlphaFoldDB" id="E0DEM2"/>
<keyword evidence="2" id="KW-1133">Transmembrane helix</keyword>
<feature type="region of interest" description="Disordered" evidence="1">
    <location>
        <begin position="52"/>
        <end position="158"/>
    </location>
</feature>
<keyword evidence="2" id="KW-0472">Membrane</keyword>
<dbReference type="EMBL" id="ACSH02000004">
    <property type="protein sequence ID" value="EFM49337.1"/>
    <property type="molecule type" value="Genomic_DNA"/>
</dbReference>
<reference evidence="4" key="1">
    <citation type="submission" date="2010-08" db="EMBL/GenBank/DDBJ databases">
        <authorList>
            <person name="Harkins D.M."/>
            <person name="Madupu R."/>
            <person name="Durkin A.S."/>
            <person name="Torralba M."/>
            <person name="Methe B."/>
            <person name="Sutton G.G."/>
            <person name="Nelson K.E."/>
        </authorList>
    </citation>
    <scope>NUCLEOTIDE SEQUENCE [LARGE SCALE GENOMIC DNA]</scope>
    <source>
        <strain evidence="4">ATCC 14266</strain>
    </source>
</reference>
<name>E0DEM2_9CORY</name>
<dbReference type="SUPFAM" id="SSF81606">
    <property type="entry name" value="PP2C-like"/>
    <property type="match status" value="1"/>
</dbReference>
<dbReference type="Proteomes" id="UP000004218">
    <property type="component" value="Unassembled WGS sequence"/>
</dbReference>
<evidence type="ECO:0000259" key="3">
    <source>
        <dbReference type="Pfam" id="PF13672"/>
    </source>
</evidence>
<evidence type="ECO:0000256" key="2">
    <source>
        <dbReference type="SAM" id="Phobius"/>
    </source>
</evidence>
<sequence length="471" mass="52250">MNLFNFSRPSSSTSYPDIGTIAIPIIVIILLIIGVLLSLLGIIIKKNFSQKESNQAMDTDDRHDEWQSNNDDSVNKEECQSIRTDSEGPYGYTDEQEFTQSPTDTSSRSRKNLQYNSETNEVPSPSPLHRPEDRLSSITHSPRLNQNQDNSHHPTRKTVKKNRYVIIAEGLKRGIASFGDVKNAPNRDPLIVLSNKDDSYFPGCVADVIVHENLTIGIVAVRGLSHEENKKVRQDSVAFGVSANGRYLIGSIADGVSEAEFSHKGSYYATQKIVKSVRKKLDEGFHPEDLPWEDITNHVRNELRARGKRTFKIAEDAQDQELDSHLAKVIGTTAEVLIIDSKKINDQVSCIRASLAGDGYSFIISNDSMTLLGSGKETPSGDFVLNEKVCALPKDPGPKYPLINQVTISKNEAIFITSDGIGDDISKPDLGIDVYLCDKLAKPVPAYELIKITSYLAFQSHDDRSMIIVWA</sequence>
<feature type="transmembrane region" description="Helical" evidence="2">
    <location>
        <begin position="20"/>
        <end position="44"/>
    </location>
</feature>
<protein>
    <recommendedName>
        <fullName evidence="3">PPM-type phosphatase domain-containing protein</fullName>
    </recommendedName>
</protein>
<dbReference type="Gene3D" id="3.60.40.10">
    <property type="entry name" value="PPM-type phosphatase domain"/>
    <property type="match status" value="1"/>
</dbReference>
<evidence type="ECO:0000313" key="5">
    <source>
        <dbReference type="Proteomes" id="UP000004218"/>
    </source>
</evidence>
<feature type="compositionally biased region" description="Polar residues" evidence="1">
    <location>
        <begin position="136"/>
        <end position="149"/>
    </location>
</feature>
<comment type="caution">
    <text evidence="4">The sequence shown here is derived from an EMBL/GenBank/DDBJ whole genome shotgun (WGS) entry which is preliminary data.</text>
</comment>
<dbReference type="InterPro" id="IPR001932">
    <property type="entry name" value="PPM-type_phosphatase-like_dom"/>
</dbReference>
<organism evidence="4 5">
    <name type="scientific">Corynebacterium matruchotii ATCC 14266</name>
    <dbReference type="NCBI Taxonomy" id="553207"/>
    <lineage>
        <taxon>Bacteria</taxon>
        <taxon>Bacillati</taxon>
        <taxon>Actinomycetota</taxon>
        <taxon>Actinomycetes</taxon>
        <taxon>Mycobacteriales</taxon>
        <taxon>Corynebacteriaceae</taxon>
        <taxon>Corynebacterium</taxon>
    </lineage>
</organism>
<keyword evidence="5" id="KW-1185">Reference proteome</keyword>
<evidence type="ECO:0000313" key="4">
    <source>
        <dbReference type="EMBL" id="EFM49337.1"/>
    </source>
</evidence>
<feature type="domain" description="PPM-type phosphatase" evidence="3">
    <location>
        <begin position="222"/>
        <end position="427"/>
    </location>
</feature>